<dbReference type="InterPro" id="IPR050697">
    <property type="entry name" value="Adenylyl/Guanylyl_Cyclase_3/4"/>
</dbReference>
<dbReference type="RefSeq" id="WP_168301484.1">
    <property type="nucleotide sequence ID" value="NZ_CP071604.1"/>
</dbReference>
<proteinExistence type="predicted"/>
<feature type="domain" description="Guanylate cyclase" evidence="2">
    <location>
        <begin position="228"/>
        <end position="358"/>
    </location>
</feature>
<evidence type="ECO:0000313" key="3">
    <source>
        <dbReference type="EMBL" id="MET3758994.1"/>
    </source>
</evidence>
<reference evidence="3 4" key="1">
    <citation type="submission" date="2024-06" db="EMBL/GenBank/DDBJ databases">
        <title>Genomic Encyclopedia of Type Strains, Phase IV (KMG-IV): sequencing the most valuable type-strain genomes for metagenomic binning, comparative biology and taxonomic classification.</title>
        <authorList>
            <person name="Goeker M."/>
        </authorList>
    </citation>
    <scope>NUCLEOTIDE SEQUENCE [LARGE SCALE GENOMIC DNA]</scope>
    <source>
        <strain evidence="3 4">DSM 29288</strain>
    </source>
</reference>
<evidence type="ECO:0000313" key="4">
    <source>
        <dbReference type="Proteomes" id="UP001549077"/>
    </source>
</evidence>
<dbReference type="SMART" id="SM00044">
    <property type="entry name" value="CYCc"/>
    <property type="match status" value="1"/>
</dbReference>
<dbReference type="InterPro" id="IPR029787">
    <property type="entry name" value="Nucleotide_cyclase"/>
</dbReference>
<dbReference type="PANTHER" id="PTHR43081:SF11">
    <property type="entry name" value="BLR2264 PROTEIN"/>
    <property type="match status" value="1"/>
</dbReference>
<dbReference type="InterPro" id="IPR001054">
    <property type="entry name" value="A/G_cyclase"/>
</dbReference>
<protein>
    <submittedName>
        <fullName evidence="3">Adenylate cyclase</fullName>
        <ecNumber evidence="3">4.6.1.1</ecNumber>
    </submittedName>
</protein>
<dbReference type="SUPFAM" id="SSF55073">
    <property type="entry name" value="Nucleotide cyclase"/>
    <property type="match status" value="1"/>
</dbReference>
<dbReference type="Gene3D" id="3.30.70.1230">
    <property type="entry name" value="Nucleotide cyclase"/>
    <property type="match status" value="1"/>
</dbReference>
<organism evidence="3 4">
    <name type="scientific">Rhizobium binae</name>
    <dbReference type="NCBI Taxonomy" id="1138190"/>
    <lineage>
        <taxon>Bacteria</taxon>
        <taxon>Pseudomonadati</taxon>
        <taxon>Pseudomonadota</taxon>
        <taxon>Alphaproteobacteria</taxon>
        <taxon>Hyphomicrobiales</taxon>
        <taxon>Rhizobiaceae</taxon>
        <taxon>Rhizobium/Agrobacterium group</taxon>
        <taxon>Rhizobium</taxon>
    </lineage>
</organism>
<evidence type="ECO:0000259" key="2">
    <source>
        <dbReference type="PROSITE" id="PS50125"/>
    </source>
</evidence>
<keyword evidence="3" id="KW-0456">Lyase</keyword>
<dbReference type="GeneID" id="91150331"/>
<keyword evidence="4" id="KW-1185">Reference proteome</keyword>
<comment type="caution">
    <text evidence="3">The sequence shown here is derived from an EMBL/GenBank/DDBJ whole genome shotgun (WGS) entry which is preliminary data.</text>
</comment>
<dbReference type="Proteomes" id="UP001549077">
    <property type="component" value="Unassembled WGS sequence"/>
</dbReference>
<name>A0ABV2MRA4_9HYPH</name>
<dbReference type="PANTHER" id="PTHR43081">
    <property type="entry name" value="ADENYLATE CYCLASE, TERMINAL-DIFFERENTIATION SPECIFIC-RELATED"/>
    <property type="match status" value="1"/>
</dbReference>
<dbReference type="PROSITE" id="PS50125">
    <property type="entry name" value="GUANYLATE_CYCLASE_2"/>
    <property type="match status" value="1"/>
</dbReference>
<dbReference type="GO" id="GO:0004016">
    <property type="term" value="F:adenylate cyclase activity"/>
    <property type="evidence" value="ECO:0007669"/>
    <property type="project" value="UniProtKB-EC"/>
</dbReference>
<evidence type="ECO:0000256" key="1">
    <source>
        <dbReference type="SAM" id="Coils"/>
    </source>
</evidence>
<keyword evidence="1" id="KW-0175">Coiled coil</keyword>
<dbReference type="EMBL" id="JBEPMY010000041">
    <property type="protein sequence ID" value="MET3758994.1"/>
    <property type="molecule type" value="Genomic_DNA"/>
</dbReference>
<dbReference type="CDD" id="cd07302">
    <property type="entry name" value="CHD"/>
    <property type="match status" value="1"/>
</dbReference>
<dbReference type="Pfam" id="PF00211">
    <property type="entry name" value="Guanylate_cyc"/>
    <property type="match status" value="1"/>
</dbReference>
<gene>
    <name evidence="3" type="ORF">ABID08_006378</name>
</gene>
<sequence length="420" mass="46643">MSPFLNKTGTAVEADEGVWPIRRRRILDWLVNETRNERFIDNILVEMCGKLLSAGVPVARATLHFRTNHPQWIGARILWKEGLTEAKINTFAYGVENTPEFLTSPVNAIHQGAEEVRRRLEGAVDTDLDSFYRELRDDGLTEYIAWPLEHTFGKRHVATFSTSRPGGFTSEHVDFLRDLLPALTLISEIRLKNIMARTLLQTYVGPHASEQILSGVTTRGSGATVGAAIMICDLRDFTAISDLWPRDDVIHLLNDYFDAMSDPIERYGGEILKFMGDGLLAIFPLSKETACADLLQAIREGQASMAELNEQHARAGREPLRYGVGVHVGDVMYGNIGSRRRLDFTVIGPAVNIASRLESLTKEVKRPVLLSRAFVEMAGCAKDMDSLGTFPLRGLGEPVDVFAFPERWAQAGSDAAFVSP</sequence>
<feature type="coiled-coil region" evidence="1">
    <location>
        <begin position="291"/>
        <end position="318"/>
    </location>
</feature>
<dbReference type="EC" id="4.6.1.1" evidence="3"/>
<accession>A0ABV2MRA4</accession>